<protein>
    <submittedName>
        <fullName evidence="3">Ig-like domain-containing protein</fullName>
    </submittedName>
</protein>
<dbReference type="PROSITE" id="PS50835">
    <property type="entry name" value="IG_LIKE"/>
    <property type="match status" value="1"/>
</dbReference>
<evidence type="ECO:0000259" key="1">
    <source>
        <dbReference type="PROSITE" id="PS50835"/>
    </source>
</evidence>
<dbReference type="PANTHER" id="PTHR47633:SF4">
    <property type="entry name" value="MYOPALLADIN ISOFORM X1"/>
    <property type="match status" value="1"/>
</dbReference>
<sequence length="527" mass="61019">MDKKKDEETHDFPNTTLEEHECVSYEMTLLVNKKNSSPATFYSVSKNFQKSLENYDIAKNSYKRDSKNLTKKNISLSNSNLEIFNSFKDCYTLENIPKAIDIHVNNAYKLLNTEVVIVKTRDIQLKSPFMVVNFKQKYSDKSYSNTTELERFFEFNFRQQNLDVNYKIPDKIVDGEISVKTPSDLLLVNDPPSTTSTPILYNALKFLKNLSPSNLIYENEEVIFGVSFSGTPLPHITWYYSGNILLDNSFCTILCEDRVSLLRINDCSIFKDDDNITCQINNAAGLEYCETKIVKLKNKKNICNINLKNIYDYQGSLVSLLTNDKINITKYINKFLLLDFKKDDVKQYDYCDLLVTEITLENFFKHILIFIQELPKQIFCLENENLHLKCIYKDSDKLKIICDDGVTILKYYNLTEFDCGIYECQIKNGLGIAKCQCNIVVERNLKNTLVIGVEVYSCKEAPKAYLDILVYEKLLDETFKSTTEKRNFVDHCFSEATSSDREDSQTSYFNINSFDNCNDETSPTFIK</sequence>
<dbReference type="AlphaFoldDB" id="A0A0K0FWP1"/>
<dbReference type="SUPFAM" id="SSF48726">
    <property type="entry name" value="Immunoglobulin"/>
    <property type="match status" value="2"/>
</dbReference>
<dbReference type="Gene3D" id="2.60.40.10">
    <property type="entry name" value="Immunoglobulins"/>
    <property type="match status" value="2"/>
</dbReference>
<dbReference type="Pfam" id="PF07679">
    <property type="entry name" value="I-set"/>
    <property type="match status" value="1"/>
</dbReference>
<dbReference type="WBParaSite" id="SVE_1684200.1">
    <property type="protein sequence ID" value="SVE_1684200.1"/>
    <property type="gene ID" value="SVE_1684200"/>
</dbReference>
<dbReference type="Proteomes" id="UP000035680">
    <property type="component" value="Unassembled WGS sequence"/>
</dbReference>
<evidence type="ECO:0000313" key="3">
    <source>
        <dbReference type="WBParaSite" id="SVE_1684200.1"/>
    </source>
</evidence>
<accession>A0A0K0FWP1</accession>
<name>A0A0K0FWP1_STRVS</name>
<organism evidence="2 3">
    <name type="scientific">Strongyloides venezuelensis</name>
    <name type="common">Threadworm</name>
    <dbReference type="NCBI Taxonomy" id="75913"/>
    <lineage>
        <taxon>Eukaryota</taxon>
        <taxon>Metazoa</taxon>
        <taxon>Ecdysozoa</taxon>
        <taxon>Nematoda</taxon>
        <taxon>Chromadorea</taxon>
        <taxon>Rhabditida</taxon>
        <taxon>Tylenchina</taxon>
        <taxon>Panagrolaimomorpha</taxon>
        <taxon>Strongyloidoidea</taxon>
        <taxon>Strongyloididae</taxon>
        <taxon>Strongyloides</taxon>
    </lineage>
</organism>
<keyword evidence="2" id="KW-1185">Reference proteome</keyword>
<proteinExistence type="predicted"/>
<dbReference type="STRING" id="75913.A0A0K0FWP1"/>
<reference evidence="2" key="1">
    <citation type="submission" date="2014-07" db="EMBL/GenBank/DDBJ databases">
        <authorList>
            <person name="Martin A.A"/>
            <person name="De Silva N."/>
        </authorList>
    </citation>
    <scope>NUCLEOTIDE SEQUENCE</scope>
</reference>
<dbReference type="InterPro" id="IPR036179">
    <property type="entry name" value="Ig-like_dom_sf"/>
</dbReference>
<reference evidence="3" key="2">
    <citation type="submission" date="2015-08" db="UniProtKB">
        <authorList>
            <consortium name="WormBaseParasite"/>
        </authorList>
    </citation>
    <scope>IDENTIFICATION</scope>
</reference>
<dbReference type="InterPro" id="IPR013783">
    <property type="entry name" value="Ig-like_fold"/>
</dbReference>
<evidence type="ECO:0000313" key="2">
    <source>
        <dbReference type="Proteomes" id="UP000035680"/>
    </source>
</evidence>
<dbReference type="PANTHER" id="PTHR47633">
    <property type="entry name" value="IMMUNOGLOBULIN"/>
    <property type="match status" value="1"/>
</dbReference>
<dbReference type="InterPro" id="IPR013098">
    <property type="entry name" value="Ig_I-set"/>
</dbReference>
<feature type="domain" description="Ig-like" evidence="1">
    <location>
        <begin position="192"/>
        <end position="294"/>
    </location>
</feature>
<dbReference type="InterPro" id="IPR007110">
    <property type="entry name" value="Ig-like_dom"/>
</dbReference>